<comment type="caution">
    <text evidence="2">The sequence shown here is derived from an EMBL/GenBank/DDBJ whole genome shotgun (WGS) entry which is preliminary data.</text>
</comment>
<dbReference type="AlphaFoldDB" id="A0A430PZK3"/>
<sequence length="340" mass="39175">MIKVQNRRFIKIYPPMIIWIVFLSYIVHVESSTTKKLFGHAKLDGNYQINDHNDLLSGFLYSKELAVNDLFDVLDELKNYVTRYDHQIVCAGMEPKSEMCKIVIHQLALKYFEAALNTSDTGFKSYIWRQIHNDELYGVMLILDPKQGNEQDEMHQILRASTYQRDICASLLLESGNNERLRYIRLHIGPDKSLSELIKNLMMKQFVEESTQLYLCTEYKAAGVHNVAIFANQLSLILRASTYQRDICASLLLESGNNERLRYIRLHIGPDKSLSELIKNLMMRQFVEESTQLYLCTEYKAAGVHNVAIFANQLSLVNKCVKQATDEAFRSSISTQGIKI</sequence>
<evidence type="ECO:0000313" key="3">
    <source>
        <dbReference type="Proteomes" id="UP000290809"/>
    </source>
</evidence>
<accession>A0A430PZK3</accession>
<organism evidence="2 3">
    <name type="scientific">Schistosoma bovis</name>
    <name type="common">Blood fluke</name>
    <dbReference type="NCBI Taxonomy" id="6184"/>
    <lineage>
        <taxon>Eukaryota</taxon>
        <taxon>Metazoa</taxon>
        <taxon>Spiralia</taxon>
        <taxon>Lophotrochozoa</taxon>
        <taxon>Platyhelminthes</taxon>
        <taxon>Trematoda</taxon>
        <taxon>Digenea</taxon>
        <taxon>Strigeidida</taxon>
        <taxon>Schistosomatoidea</taxon>
        <taxon>Schistosomatidae</taxon>
        <taxon>Schistosoma</taxon>
    </lineage>
</organism>
<reference evidence="2 3" key="1">
    <citation type="journal article" date="2019" name="PLoS Pathog.">
        <title>Genome sequence of the bovine parasite Schistosoma bovis Tanzania.</title>
        <authorList>
            <person name="Oey H."/>
            <person name="Zakrzewski M."/>
            <person name="Gobert G."/>
            <person name="Gravermann K."/>
            <person name="Stoye J."/>
            <person name="Jones M."/>
            <person name="Mcmanus D."/>
            <person name="Krause L."/>
        </authorList>
    </citation>
    <scope>NUCLEOTIDE SEQUENCE [LARGE SCALE GENOMIC DNA]</scope>
    <source>
        <strain evidence="2 3">TAN1997</strain>
    </source>
</reference>
<keyword evidence="1" id="KW-0472">Membrane</keyword>
<keyword evidence="3" id="KW-1185">Reference proteome</keyword>
<evidence type="ECO:0000256" key="1">
    <source>
        <dbReference type="SAM" id="Phobius"/>
    </source>
</evidence>
<proteinExistence type="predicted"/>
<protein>
    <submittedName>
        <fullName evidence="2">Uncharacterized protein</fullName>
    </submittedName>
</protein>
<keyword evidence="1" id="KW-1133">Transmembrane helix</keyword>
<evidence type="ECO:0000313" key="2">
    <source>
        <dbReference type="EMBL" id="RTG80877.1"/>
    </source>
</evidence>
<keyword evidence="1" id="KW-0812">Transmembrane</keyword>
<dbReference type="Proteomes" id="UP000290809">
    <property type="component" value="Unassembled WGS sequence"/>
</dbReference>
<name>A0A430PZK3_SCHBO</name>
<dbReference type="EMBL" id="QMKO01003781">
    <property type="protein sequence ID" value="RTG80877.1"/>
    <property type="molecule type" value="Genomic_DNA"/>
</dbReference>
<feature type="transmembrane region" description="Helical" evidence="1">
    <location>
        <begin position="12"/>
        <end position="29"/>
    </location>
</feature>
<gene>
    <name evidence="2" type="ORF">DC041_0006456</name>
</gene>